<accession>A0ABQ8GQX1</accession>
<dbReference type="Proteomes" id="UP000774617">
    <property type="component" value="Unassembled WGS sequence"/>
</dbReference>
<gene>
    <name evidence="2" type="ORF">B0J12DRAFT_237245</name>
</gene>
<dbReference type="EMBL" id="JAGTJR010000003">
    <property type="protein sequence ID" value="KAH7062407.1"/>
    <property type="molecule type" value="Genomic_DNA"/>
</dbReference>
<sequence>MTRPQRYKRLIAGRCGQKRQRHSSATASEDDSETACRPTQTRDTRHAVRLEGGVPAQSRTKTAHQRTMDEGRMALLTGSTVHSRRSRWRRAVAAVTLWWRASGAATANGRRRQQQQSIEGFVLGRAEGQFPGGSIASSHVCGLGGWGGEAGARNWAQARPAFKQIGGGESAQAAVCRKAEANMALAESPAWQGRLGCDSNAREASRGRSQHGGRAASHGARGISRAGADTSSPAVFSCQCDGGAGCRCWLLAAARGRRRGQRKQALASAGDGAWRLRRRCTAGRGRGRREWSSGCLDRRRPLHIHSWAAI</sequence>
<protein>
    <submittedName>
        <fullName evidence="2">Uncharacterized protein</fullName>
    </submittedName>
</protein>
<feature type="compositionally biased region" description="Low complexity" evidence="1">
    <location>
        <begin position="212"/>
        <end position="226"/>
    </location>
</feature>
<name>A0ABQ8GQX1_9PEZI</name>
<evidence type="ECO:0000313" key="2">
    <source>
        <dbReference type="EMBL" id="KAH7062407.1"/>
    </source>
</evidence>
<feature type="region of interest" description="Disordered" evidence="1">
    <location>
        <begin position="201"/>
        <end position="226"/>
    </location>
</feature>
<feature type="region of interest" description="Disordered" evidence="1">
    <location>
        <begin position="14"/>
        <end position="40"/>
    </location>
</feature>
<proteinExistence type="predicted"/>
<comment type="caution">
    <text evidence="2">The sequence shown here is derived from an EMBL/GenBank/DDBJ whole genome shotgun (WGS) entry which is preliminary data.</text>
</comment>
<organism evidence="2 3">
    <name type="scientific">Macrophomina phaseolina</name>
    <dbReference type="NCBI Taxonomy" id="35725"/>
    <lineage>
        <taxon>Eukaryota</taxon>
        <taxon>Fungi</taxon>
        <taxon>Dikarya</taxon>
        <taxon>Ascomycota</taxon>
        <taxon>Pezizomycotina</taxon>
        <taxon>Dothideomycetes</taxon>
        <taxon>Dothideomycetes incertae sedis</taxon>
        <taxon>Botryosphaeriales</taxon>
        <taxon>Botryosphaeriaceae</taxon>
        <taxon>Macrophomina</taxon>
    </lineage>
</organism>
<evidence type="ECO:0000313" key="3">
    <source>
        <dbReference type="Proteomes" id="UP000774617"/>
    </source>
</evidence>
<evidence type="ECO:0000256" key="1">
    <source>
        <dbReference type="SAM" id="MobiDB-lite"/>
    </source>
</evidence>
<reference evidence="2 3" key="1">
    <citation type="journal article" date="2021" name="Nat. Commun.">
        <title>Genetic determinants of endophytism in the Arabidopsis root mycobiome.</title>
        <authorList>
            <person name="Mesny F."/>
            <person name="Miyauchi S."/>
            <person name="Thiergart T."/>
            <person name="Pickel B."/>
            <person name="Atanasova L."/>
            <person name="Karlsson M."/>
            <person name="Huettel B."/>
            <person name="Barry K.W."/>
            <person name="Haridas S."/>
            <person name="Chen C."/>
            <person name="Bauer D."/>
            <person name="Andreopoulos W."/>
            <person name="Pangilinan J."/>
            <person name="LaButti K."/>
            <person name="Riley R."/>
            <person name="Lipzen A."/>
            <person name="Clum A."/>
            <person name="Drula E."/>
            <person name="Henrissat B."/>
            <person name="Kohler A."/>
            <person name="Grigoriev I.V."/>
            <person name="Martin F.M."/>
            <person name="Hacquard S."/>
        </authorList>
    </citation>
    <scope>NUCLEOTIDE SEQUENCE [LARGE SCALE GENOMIC DNA]</scope>
    <source>
        <strain evidence="2 3">MPI-SDFR-AT-0080</strain>
    </source>
</reference>
<keyword evidence="3" id="KW-1185">Reference proteome</keyword>